<keyword evidence="1" id="KW-0472">Membrane</keyword>
<organism evidence="3 4">
    <name type="scientific">Candidatus Collierbacteria bacterium RIFOXYB1_FULL_49_13</name>
    <dbReference type="NCBI Taxonomy" id="1817728"/>
    <lineage>
        <taxon>Bacteria</taxon>
        <taxon>Candidatus Collieribacteriota</taxon>
    </lineage>
</organism>
<evidence type="ECO:0000259" key="2">
    <source>
        <dbReference type="Pfam" id="PF13231"/>
    </source>
</evidence>
<name>A0A1F5FGR1_9BACT</name>
<feature type="transmembrane region" description="Helical" evidence="1">
    <location>
        <begin position="317"/>
        <end position="336"/>
    </location>
</feature>
<dbReference type="Pfam" id="PF13231">
    <property type="entry name" value="PMT_2"/>
    <property type="match status" value="1"/>
</dbReference>
<dbReference type="Proteomes" id="UP000176682">
    <property type="component" value="Unassembled WGS sequence"/>
</dbReference>
<accession>A0A1F5FGR1</accession>
<dbReference type="EMBL" id="MFAM01000033">
    <property type="protein sequence ID" value="OGD78865.1"/>
    <property type="molecule type" value="Genomic_DNA"/>
</dbReference>
<feature type="transmembrane region" description="Helical" evidence="1">
    <location>
        <begin position="137"/>
        <end position="156"/>
    </location>
</feature>
<keyword evidence="1" id="KW-0812">Transmembrane</keyword>
<feature type="transmembrane region" description="Helical" evidence="1">
    <location>
        <begin position="168"/>
        <end position="192"/>
    </location>
</feature>
<evidence type="ECO:0000313" key="4">
    <source>
        <dbReference type="Proteomes" id="UP000176682"/>
    </source>
</evidence>
<sequence length="455" mass="51502">MLQKLTLPFLIILVLLGALLRSYNLSGRATFEWDQERDHQAVSSMVTMVKPTLVGPVIQGQGGFMLGPLYYYLLTPSYLLLSGNPLSSFYLSIFLDLVLVLGLYFLGNRYLGRPAGLIAGLLWVFSAYAIRLSLVSWNVSLVPLYTLGSLGLGLALHQSFRLRYFWAALFWLGLAWHVHPSVIFQIPVALLLSWPHLRPLRPKAWLFGLGCFLLPLSPWAIFDLRHSFTNTKLLFGFLSQSSVPSALGATLVSIWQKYAFELSQLLVGRQLFALGSVLIIGELVYLLFSRKYISRFLGLNLVFSFLALLLMRNEDFGNYYLLNLAIINVWLIVDLLHSYRAPLRWGLLIGFLLLNLKQYNFTTGPYSLAVKQEVLTTIAAWHNPVDLEISLPVGRRSAFDWYLVHSSILRHDDNARDVAYIVESDQLEITAPEKARSIVIEQTIGGFRFVGYQGY</sequence>
<keyword evidence="1" id="KW-1133">Transmembrane helix</keyword>
<proteinExistence type="predicted"/>
<dbReference type="AlphaFoldDB" id="A0A1F5FGR1"/>
<evidence type="ECO:0000313" key="3">
    <source>
        <dbReference type="EMBL" id="OGD78865.1"/>
    </source>
</evidence>
<feature type="transmembrane region" description="Helical" evidence="1">
    <location>
        <begin position="204"/>
        <end position="222"/>
    </location>
</feature>
<dbReference type="InterPro" id="IPR038731">
    <property type="entry name" value="RgtA/B/C-like"/>
</dbReference>
<feature type="transmembrane region" description="Helical" evidence="1">
    <location>
        <begin position="114"/>
        <end position="131"/>
    </location>
</feature>
<gene>
    <name evidence="3" type="ORF">A2368_00390</name>
</gene>
<feature type="transmembrane region" description="Helical" evidence="1">
    <location>
        <begin position="89"/>
        <end position="107"/>
    </location>
</feature>
<reference evidence="3 4" key="1">
    <citation type="journal article" date="2016" name="Nat. Commun.">
        <title>Thousands of microbial genomes shed light on interconnected biogeochemical processes in an aquifer system.</title>
        <authorList>
            <person name="Anantharaman K."/>
            <person name="Brown C.T."/>
            <person name="Hug L.A."/>
            <person name="Sharon I."/>
            <person name="Castelle C.J."/>
            <person name="Probst A.J."/>
            <person name="Thomas B.C."/>
            <person name="Singh A."/>
            <person name="Wilkins M.J."/>
            <person name="Karaoz U."/>
            <person name="Brodie E.L."/>
            <person name="Williams K.H."/>
            <person name="Hubbard S.S."/>
            <person name="Banfield J.F."/>
        </authorList>
    </citation>
    <scope>NUCLEOTIDE SEQUENCE [LARGE SCALE GENOMIC DNA]</scope>
</reference>
<feature type="transmembrane region" description="Helical" evidence="1">
    <location>
        <begin position="267"/>
        <end position="288"/>
    </location>
</feature>
<protein>
    <recommendedName>
        <fullName evidence="2">Glycosyltransferase RgtA/B/C/D-like domain-containing protein</fullName>
    </recommendedName>
</protein>
<comment type="caution">
    <text evidence="3">The sequence shown here is derived from an EMBL/GenBank/DDBJ whole genome shotgun (WGS) entry which is preliminary data.</text>
</comment>
<feature type="transmembrane region" description="Helical" evidence="1">
    <location>
        <begin position="295"/>
        <end position="311"/>
    </location>
</feature>
<feature type="transmembrane region" description="Helical" evidence="1">
    <location>
        <begin position="234"/>
        <end position="255"/>
    </location>
</feature>
<feature type="domain" description="Glycosyltransferase RgtA/B/C/D-like" evidence="2">
    <location>
        <begin position="68"/>
        <end position="221"/>
    </location>
</feature>
<evidence type="ECO:0000256" key="1">
    <source>
        <dbReference type="SAM" id="Phobius"/>
    </source>
</evidence>